<keyword evidence="2" id="KW-0677">Repeat</keyword>
<dbReference type="PANTHER" id="PTHR19854:SF1">
    <property type="entry name" value="GUANINE NUCLEOTIDE-BINDING PROTEIN SUBUNIT BETA-LIKE PROTEIN 1"/>
    <property type="match status" value="1"/>
</dbReference>
<dbReference type="OrthoDB" id="7668193at2759"/>
<evidence type="ECO:0000256" key="4">
    <source>
        <dbReference type="ARBA" id="ARBA00037338"/>
    </source>
</evidence>
<comment type="function">
    <text evidence="4">Component of the ASTRA complex involved in chromatin remodeling.</text>
</comment>
<dbReference type="AlphaFoldDB" id="A0A1B7SJP0"/>
<evidence type="ECO:0000256" key="2">
    <source>
        <dbReference type="ARBA" id="ARBA00022737"/>
    </source>
</evidence>
<name>A0A1B7SJP0_9ASCO</name>
<comment type="caution">
    <text evidence="7">The sequence shown here is derived from an EMBL/GenBank/DDBJ whole genome shotgun (WGS) entry which is preliminary data.</text>
</comment>
<evidence type="ECO:0000256" key="6">
    <source>
        <dbReference type="ARBA" id="ARBA00040563"/>
    </source>
</evidence>
<protein>
    <recommendedName>
        <fullName evidence="6">ASTRA-associated protein 1</fullName>
    </recommendedName>
</protein>
<evidence type="ECO:0000256" key="3">
    <source>
        <dbReference type="ARBA" id="ARBA00022853"/>
    </source>
</evidence>
<evidence type="ECO:0000256" key="5">
    <source>
        <dbReference type="ARBA" id="ARBA00037931"/>
    </source>
</evidence>
<dbReference type="InterPro" id="IPR036322">
    <property type="entry name" value="WD40_repeat_dom_sf"/>
</dbReference>
<evidence type="ECO:0000313" key="7">
    <source>
        <dbReference type="EMBL" id="KAH3663255.1"/>
    </source>
</evidence>
<keyword evidence="8" id="KW-1185">Reference proteome</keyword>
<keyword evidence="3" id="KW-0156">Chromatin regulator</keyword>
<evidence type="ECO:0000256" key="1">
    <source>
        <dbReference type="ARBA" id="ARBA00022574"/>
    </source>
</evidence>
<evidence type="ECO:0000313" key="8">
    <source>
        <dbReference type="Proteomes" id="UP000788993"/>
    </source>
</evidence>
<dbReference type="Proteomes" id="UP000788993">
    <property type="component" value="Unassembled WGS sequence"/>
</dbReference>
<dbReference type="SUPFAM" id="SSF50978">
    <property type="entry name" value="WD40 repeat-like"/>
    <property type="match status" value="1"/>
</dbReference>
<keyword evidence="1" id="KW-0853">WD repeat</keyword>
<dbReference type="GO" id="GO:0006325">
    <property type="term" value="P:chromatin organization"/>
    <property type="evidence" value="ECO:0007669"/>
    <property type="project" value="UniProtKB-KW"/>
</dbReference>
<proteinExistence type="inferred from homology"/>
<organism evidence="7 8">
    <name type="scientific">Ogataea polymorpha</name>
    <dbReference type="NCBI Taxonomy" id="460523"/>
    <lineage>
        <taxon>Eukaryota</taxon>
        <taxon>Fungi</taxon>
        <taxon>Dikarya</taxon>
        <taxon>Ascomycota</taxon>
        <taxon>Saccharomycotina</taxon>
        <taxon>Pichiomycetes</taxon>
        <taxon>Pichiales</taxon>
        <taxon>Pichiaceae</taxon>
        <taxon>Ogataea</taxon>
    </lineage>
</organism>
<gene>
    <name evidence="7" type="ORF">OGATHE_004831</name>
</gene>
<dbReference type="EMBL" id="JAEUBD010001266">
    <property type="protein sequence ID" value="KAH3663255.1"/>
    <property type="molecule type" value="Genomic_DNA"/>
</dbReference>
<sequence length="439" mass="49417">MLKLTSTGRVTNLNGTLRGHKDAISALQVFYVPSSLAVLSGDREIQLMTPTLMSSDESGWIYWWDLTSRRPLGVWKAHNGNVLTIKQLGLSWDQGSHVLDYSWFGKLLSHGKDGELKVWDIFDFSKDAPHVFKPSSVLSRRIHTEGESAAHWPSPPVAFQMPINVMNFSNVDIRNGILLSPATQDSAKLDIYRIDVEKNDLKRLFRAIDPLELAENNLIDLNLHGSPENASRGLGIVMKLVWLDNETFAVGFESGHVITFALKDDKVGILDCDSQHYPNPILALYYDHNNHRLISTSSADKVVIQYQDQHTVFKLKHKGVADVKTMGNLVGMVTWDGYSRFYTYDDEAVLKFQFKLHKTVPSIAATNSTVDIAENVGHLQQRVSVLAFSHSQAFSRSALIHTNGMGKNIVRRRDEMNLMNSYLFIGFKDGRIAIYTVNE</sequence>
<dbReference type="Gene3D" id="2.130.10.10">
    <property type="entry name" value="YVTN repeat-like/Quinoprotein amine dehydrogenase"/>
    <property type="match status" value="1"/>
</dbReference>
<dbReference type="PANTHER" id="PTHR19854">
    <property type="entry name" value="TRANSDUCIN BETA-LIKE 3"/>
    <property type="match status" value="1"/>
</dbReference>
<reference evidence="7" key="1">
    <citation type="journal article" date="2021" name="Open Biol.">
        <title>Shared evolutionary footprints suggest mitochondrial oxidative damage underlies multiple complex I losses in fungi.</title>
        <authorList>
            <person name="Schikora-Tamarit M.A."/>
            <person name="Marcet-Houben M."/>
            <person name="Nosek J."/>
            <person name="Gabaldon T."/>
        </authorList>
    </citation>
    <scope>NUCLEOTIDE SEQUENCE</scope>
    <source>
        <strain evidence="7">NCAIM Y.01608</strain>
    </source>
</reference>
<accession>A0A1B7SJP0</accession>
<dbReference type="InterPro" id="IPR015943">
    <property type="entry name" value="WD40/YVTN_repeat-like_dom_sf"/>
</dbReference>
<reference evidence="7" key="2">
    <citation type="submission" date="2021-01" db="EMBL/GenBank/DDBJ databases">
        <authorList>
            <person name="Schikora-Tamarit M.A."/>
        </authorList>
    </citation>
    <scope>NUCLEOTIDE SEQUENCE</scope>
    <source>
        <strain evidence="7">NCAIM Y.01608</strain>
    </source>
</reference>
<comment type="similarity">
    <text evidence="5">Belongs to the WD repeat ASA1 family.</text>
</comment>
<dbReference type="RefSeq" id="XP_018211535.1">
    <property type="nucleotide sequence ID" value="XM_018357375.1"/>
</dbReference>